<gene>
    <name evidence="1" type="ORF">HMPREF0673_02785</name>
</gene>
<protein>
    <submittedName>
        <fullName evidence="1">Uncharacterized protein</fullName>
    </submittedName>
</protein>
<proteinExistence type="predicted"/>
<accession>G6B1L1</accession>
<dbReference type="EMBL" id="AFZZ01000246">
    <property type="protein sequence ID" value="EHJ36411.1"/>
    <property type="molecule type" value="Genomic_DNA"/>
</dbReference>
<dbReference type="Proteomes" id="UP000004407">
    <property type="component" value="Unassembled WGS sequence"/>
</dbReference>
<dbReference type="HOGENOM" id="CLU_3171771_0_0_10"/>
<comment type="caution">
    <text evidence="1">The sequence shown here is derived from an EMBL/GenBank/DDBJ whole genome shotgun (WGS) entry which is preliminary data.</text>
</comment>
<evidence type="ECO:0000313" key="1">
    <source>
        <dbReference type="EMBL" id="EHJ36411.1"/>
    </source>
</evidence>
<evidence type="ECO:0000313" key="2">
    <source>
        <dbReference type="Proteomes" id="UP000004407"/>
    </source>
</evidence>
<name>G6B1L1_9BACT</name>
<dbReference type="AlphaFoldDB" id="G6B1L1"/>
<reference evidence="1 2" key="1">
    <citation type="submission" date="2011-08" db="EMBL/GenBank/DDBJ databases">
        <authorList>
            <person name="Weinstock G."/>
            <person name="Sodergren E."/>
            <person name="Clifton S."/>
            <person name="Fulton L."/>
            <person name="Fulton B."/>
            <person name="Courtney L."/>
            <person name="Fronick C."/>
            <person name="Harrison M."/>
            <person name="Strong C."/>
            <person name="Farmer C."/>
            <person name="Delahaunty K."/>
            <person name="Markovic C."/>
            <person name="Hall O."/>
            <person name="Minx P."/>
            <person name="Tomlinson C."/>
            <person name="Mitreva M."/>
            <person name="Hou S."/>
            <person name="Chen J."/>
            <person name="Wollam A."/>
            <person name="Pepin K.H."/>
            <person name="Johnson M."/>
            <person name="Bhonagiri V."/>
            <person name="Zhang X."/>
            <person name="Suruliraj S."/>
            <person name="Warren W."/>
            <person name="Chinwalla A."/>
            <person name="Mardis E.R."/>
            <person name="Wilson R.K."/>
        </authorList>
    </citation>
    <scope>NUCLEOTIDE SEQUENCE [LARGE SCALE GENOMIC DNA]</scope>
    <source>
        <strain evidence="1 2">DSM 18206</strain>
    </source>
</reference>
<sequence length="47" mass="5592">MQEPLYTKRVKENYAPITIKRLSNVLDVFFMTFGTFNTDTSELYQKI</sequence>
<organism evidence="1 2">
    <name type="scientific">Leyella stercorea DSM 18206</name>
    <dbReference type="NCBI Taxonomy" id="1002367"/>
    <lineage>
        <taxon>Bacteria</taxon>
        <taxon>Pseudomonadati</taxon>
        <taxon>Bacteroidota</taxon>
        <taxon>Bacteroidia</taxon>
        <taxon>Bacteroidales</taxon>
        <taxon>Prevotellaceae</taxon>
        <taxon>Leyella</taxon>
    </lineage>
</organism>